<dbReference type="SUPFAM" id="SSF48013">
    <property type="entry name" value="NusB-like"/>
    <property type="match status" value="1"/>
</dbReference>
<accession>A0A376G590</accession>
<dbReference type="EMBL" id="UFXS01000001">
    <property type="protein sequence ID" value="STD54117.1"/>
    <property type="molecule type" value="Genomic_DNA"/>
</dbReference>
<keyword evidence="5 6" id="KW-0804">Transcription</keyword>
<dbReference type="NCBIfam" id="TIGR01951">
    <property type="entry name" value="nusB"/>
    <property type="match status" value="1"/>
</dbReference>
<feature type="domain" description="NusB/RsmB/TIM44" evidence="7">
    <location>
        <begin position="232"/>
        <end position="323"/>
    </location>
</feature>
<dbReference type="GO" id="GO:0005829">
    <property type="term" value="C:cytosol"/>
    <property type="evidence" value="ECO:0007669"/>
    <property type="project" value="TreeGrafter"/>
</dbReference>
<evidence type="ECO:0000313" key="8">
    <source>
        <dbReference type="EMBL" id="STD54117.1"/>
    </source>
</evidence>
<dbReference type="RefSeq" id="WP_257468218.1">
    <property type="nucleotide sequence ID" value="NZ_JAAGKM010000035.1"/>
</dbReference>
<proteinExistence type="inferred from homology"/>
<evidence type="ECO:0000256" key="1">
    <source>
        <dbReference type="ARBA" id="ARBA00005952"/>
    </source>
</evidence>
<protein>
    <recommendedName>
        <fullName evidence="6">Transcription antitermination protein NusB</fullName>
    </recommendedName>
    <alternativeName>
        <fullName evidence="6">Antitermination factor NusB</fullName>
    </alternativeName>
</protein>
<keyword evidence="4 6" id="KW-0805">Transcription regulation</keyword>
<evidence type="ECO:0000256" key="3">
    <source>
        <dbReference type="ARBA" id="ARBA00022884"/>
    </source>
</evidence>
<dbReference type="HAMAP" id="MF_00073">
    <property type="entry name" value="NusB"/>
    <property type="match status" value="1"/>
</dbReference>
<gene>
    <name evidence="6 8" type="primary">nusB</name>
    <name evidence="8" type="ORF">NCTC13456_00848</name>
</gene>
<dbReference type="PANTHER" id="PTHR11078:SF3">
    <property type="entry name" value="ANTITERMINATION NUSB DOMAIN-CONTAINING PROTEIN"/>
    <property type="match status" value="1"/>
</dbReference>
<dbReference type="GO" id="GO:0006353">
    <property type="term" value="P:DNA-templated transcription termination"/>
    <property type="evidence" value="ECO:0007669"/>
    <property type="project" value="UniProtKB-UniRule"/>
</dbReference>
<evidence type="ECO:0000256" key="2">
    <source>
        <dbReference type="ARBA" id="ARBA00022814"/>
    </source>
</evidence>
<evidence type="ECO:0000259" key="7">
    <source>
        <dbReference type="Pfam" id="PF01029"/>
    </source>
</evidence>
<dbReference type="GO" id="GO:0003723">
    <property type="term" value="F:RNA binding"/>
    <property type="evidence" value="ECO:0007669"/>
    <property type="project" value="UniProtKB-UniRule"/>
</dbReference>
<organism evidence="8 9">
    <name type="scientific">Empedobacter falsenii</name>
    <dbReference type="NCBI Taxonomy" id="343874"/>
    <lineage>
        <taxon>Bacteria</taxon>
        <taxon>Pseudomonadati</taxon>
        <taxon>Bacteroidota</taxon>
        <taxon>Flavobacteriia</taxon>
        <taxon>Flavobacteriales</taxon>
        <taxon>Weeksellaceae</taxon>
        <taxon>Empedobacter</taxon>
    </lineage>
</organism>
<keyword evidence="2 6" id="KW-0889">Transcription antitermination</keyword>
<sequence length="340" mass="40536">MISQNKITFFFLPLHQFIRRYIIEIMLGRRQLREKVMQNIYAYNSLGTEGEERAVEKNMMKSIDQIYDLYIYLLNLIKVQKDIAEHKIELAKSKNFPTQEDLNPNLKFVQNKVFKIIEQNLELSRYSNDNKFLLWDIYDSYPNNIFKNLTESELYKTYMSSDKHSFEEDKEFILNFFVEFIAEYEDLHDYLEGIQITWADDVHIANAMVHTTIKSFRQNSSPLISLFKVYKDLDDKKFTEELFRKTIRYQAETRKIIDEKAQNWELDRIATIDLIILEMALTEFLYFSNIPAKVTINEYVELAKSYSTEKSRVFVNGILDKTLKELKDNNNLPKYGRGLL</sequence>
<dbReference type="Pfam" id="PF01029">
    <property type="entry name" value="NusB"/>
    <property type="match status" value="1"/>
</dbReference>
<name>A0A376G590_9FLAO</name>
<evidence type="ECO:0000256" key="4">
    <source>
        <dbReference type="ARBA" id="ARBA00023015"/>
    </source>
</evidence>
<dbReference type="Gene3D" id="1.10.940.10">
    <property type="entry name" value="NusB-like"/>
    <property type="match status" value="1"/>
</dbReference>
<dbReference type="InterPro" id="IPR035926">
    <property type="entry name" value="NusB-like_sf"/>
</dbReference>
<dbReference type="Proteomes" id="UP000254737">
    <property type="component" value="Unassembled WGS sequence"/>
</dbReference>
<dbReference type="PANTHER" id="PTHR11078">
    <property type="entry name" value="N UTILIZATION SUBSTANCE PROTEIN B-RELATED"/>
    <property type="match status" value="1"/>
</dbReference>
<dbReference type="InterPro" id="IPR006027">
    <property type="entry name" value="NusB_RsmB_TIM44"/>
</dbReference>
<keyword evidence="3 6" id="KW-0694">RNA-binding</keyword>
<evidence type="ECO:0000313" key="9">
    <source>
        <dbReference type="Proteomes" id="UP000254737"/>
    </source>
</evidence>
<dbReference type="GO" id="GO:0031564">
    <property type="term" value="P:transcription antitermination"/>
    <property type="evidence" value="ECO:0007669"/>
    <property type="project" value="UniProtKB-KW"/>
</dbReference>
<dbReference type="STRING" id="343874.GCA_000805695_01399"/>
<evidence type="ECO:0000256" key="6">
    <source>
        <dbReference type="HAMAP-Rule" id="MF_00073"/>
    </source>
</evidence>
<dbReference type="AlphaFoldDB" id="A0A376G590"/>
<evidence type="ECO:0000256" key="5">
    <source>
        <dbReference type="ARBA" id="ARBA00023163"/>
    </source>
</evidence>
<comment type="function">
    <text evidence="6">Involved in transcription antitermination. Required for transcription of ribosomal RNA (rRNA) genes. Binds specifically to the boxA antiterminator sequence of the ribosomal RNA (rrn) operons.</text>
</comment>
<dbReference type="InterPro" id="IPR011605">
    <property type="entry name" value="NusB_fam"/>
</dbReference>
<comment type="similarity">
    <text evidence="1 6">Belongs to the NusB family.</text>
</comment>
<reference evidence="8 9" key="1">
    <citation type="submission" date="2018-06" db="EMBL/GenBank/DDBJ databases">
        <authorList>
            <consortium name="Pathogen Informatics"/>
            <person name="Doyle S."/>
        </authorList>
    </citation>
    <scope>NUCLEOTIDE SEQUENCE [LARGE SCALE GENOMIC DNA]</scope>
    <source>
        <strain evidence="8 9">NCTC13456</strain>
    </source>
</reference>